<comment type="caution">
    <text evidence="3">The sequence shown here is derived from an EMBL/GenBank/DDBJ whole genome shotgun (WGS) entry which is preliminary data.</text>
</comment>
<name>A0A920CCY2_9BACL</name>
<keyword evidence="4" id="KW-1185">Reference proteome</keyword>
<dbReference type="PANTHER" id="PTHR35191">
    <property type="entry name" value="PROPHAGE SIDE TAIL FIBER PROTEIN HOMOLOG STFQ-RELATED"/>
    <property type="match status" value="1"/>
</dbReference>
<accession>A0A920CCY2</accession>
<dbReference type="InterPro" id="IPR051934">
    <property type="entry name" value="Phage_Tail_Fiber_Structural"/>
</dbReference>
<gene>
    <name evidence="3" type="ORF">J2TS6_44090</name>
</gene>
<dbReference type="AlphaFoldDB" id="A0A920CCY2"/>
<dbReference type="GO" id="GO:0046718">
    <property type="term" value="P:symbiont entry into host cell"/>
    <property type="evidence" value="ECO:0007669"/>
    <property type="project" value="InterPro"/>
</dbReference>
<protein>
    <recommendedName>
        <fullName evidence="5">Tail fiber protein</fullName>
    </recommendedName>
</protein>
<organism evidence="3 4">
    <name type="scientific">Paenibacillus albilobatus</name>
    <dbReference type="NCBI Taxonomy" id="2716884"/>
    <lineage>
        <taxon>Bacteria</taxon>
        <taxon>Bacillati</taxon>
        <taxon>Bacillota</taxon>
        <taxon>Bacilli</taxon>
        <taxon>Bacillales</taxon>
        <taxon>Paenibacillaceae</taxon>
        <taxon>Paenibacillus</taxon>
    </lineage>
</organism>
<evidence type="ECO:0000313" key="4">
    <source>
        <dbReference type="Proteomes" id="UP000679779"/>
    </source>
</evidence>
<dbReference type="Proteomes" id="UP000679779">
    <property type="component" value="Unassembled WGS sequence"/>
</dbReference>
<sequence>MSSNTPNLGLLKKDPIADGNETFNIQTMLNDNWDKIDEAVGNIKVPDASLTEKGIVQLSNATNSTSENMAPTLKAVKAAMDEALASKQLGVEQKANVVAALNSIGVAASTNETWAQLIAKMAGVIRATGNATAADVLAGKTFSNGSGNGLTGSMPNKGAVVITPGPADQTIPTGYHNGAGKVAGVQFNQNALLVGNTVAGTPGMMPNRSADNNHMPGLESTVWPGDRFFIRPPNGYFNGSTWVTADVPGLTAANLRAGVNVAGLVGTLQEGKKFYKQDISIPPYGKVEFDINIGFNWSVVLLIANSEDWDGGISSFYLRHPEGSLSTGMSYNGLLTNPTLTGIHLYYSNGNNTTKGIIVYAYGR</sequence>
<keyword evidence="2" id="KW-0945">Host-virus interaction</keyword>
<proteinExistence type="predicted"/>
<evidence type="ECO:0000313" key="3">
    <source>
        <dbReference type="EMBL" id="GIO33268.1"/>
    </source>
</evidence>
<dbReference type="InterPro" id="IPR005068">
    <property type="entry name" value="Phage_lambda_Stf-r2"/>
</dbReference>
<reference evidence="3" key="1">
    <citation type="submission" date="2021-03" db="EMBL/GenBank/DDBJ databases">
        <title>Antimicrobial resistance genes in bacteria isolated from Japanese honey, and their potential for conferring macrolide and lincosamide resistance in the American foulbrood pathogen Paenibacillus larvae.</title>
        <authorList>
            <person name="Okamoto M."/>
            <person name="Kumagai M."/>
            <person name="Kanamori H."/>
            <person name="Takamatsu D."/>
        </authorList>
    </citation>
    <scope>NUCLEOTIDE SEQUENCE</scope>
    <source>
        <strain evidence="3">J2TS6</strain>
    </source>
</reference>
<evidence type="ECO:0008006" key="5">
    <source>
        <dbReference type="Google" id="ProtNLM"/>
    </source>
</evidence>
<dbReference type="Pfam" id="PF03406">
    <property type="entry name" value="Phage_fiber_2"/>
    <property type="match status" value="1"/>
</dbReference>
<evidence type="ECO:0000256" key="2">
    <source>
        <dbReference type="ARBA" id="ARBA00022581"/>
    </source>
</evidence>
<dbReference type="RefSeq" id="WP_244873137.1">
    <property type="nucleotide sequence ID" value="NZ_BORQ01000005.1"/>
</dbReference>
<dbReference type="GO" id="GO:0019062">
    <property type="term" value="P:virion attachment to host cell"/>
    <property type="evidence" value="ECO:0007669"/>
    <property type="project" value="InterPro"/>
</dbReference>
<evidence type="ECO:0000256" key="1">
    <source>
        <dbReference type="ARBA" id="ARBA00004328"/>
    </source>
</evidence>
<dbReference type="PANTHER" id="PTHR35191:SF1">
    <property type="entry name" value="PROPHAGE SIDE TAIL FIBER PROTEIN HOMOLOG STFQ-RELATED"/>
    <property type="match status" value="1"/>
</dbReference>
<comment type="subcellular location">
    <subcellularLocation>
        <location evidence="1">Virion</location>
    </subcellularLocation>
</comment>
<dbReference type="EMBL" id="BORQ01000005">
    <property type="protein sequence ID" value="GIO33268.1"/>
    <property type="molecule type" value="Genomic_DNA"/>
</dbReference>